<dbReference type="PANTHER" id="PTHR23084">
    <property type="entry name" value="PHOSPHATIDYLINOSITOL-4-PHOSPHATE 5-KINASE RELATED"/>
    <property type="match status" value="1"/>
</dbReference>
<dbReference type="PANTHER" id="PTHR23084:SF263">
    <property type="entry name" value="MORN REPEAT-CONTAINING PROTEIN 1"/>
    <property type="match status" value="1"/>
</dbReference>
<dbReference type="SMART" id="SM00698">
    <property type="entry name" value="MORN"/>
    <property type="match status" value="4"/>
</dbReference>
<sequence length="271" mass="29657">STAKNDWLWSWANPTISDQVKDQMHVVKEYGDKEGFTPLTTTSLIEYEEDIEQLGWQLLSVTHKLLDAKGAYRTPTKKGAAFLIFTDIQKTGHFRWPADAKKGGDKAKNGAGTETYPDGSQYVGEFKDGLFHGQGTMSYANAKAESNIKGSKYVGEFKDGLFHGHGTLVLTNGTQYTGDWKEGKRHGHGTVTDELFKCAGDFKDDELQGEGTYTFLDGSNADVVTITDSEFLAESVGGFYTGEASDGVPNGRGIADAFMGRYVGEWKDGLK</sequence>
<protein>
    <recommendedName>
        <fullName evidence="4">MORN repeat-containing protein</fullName>
    </recommendedName>
</protein>
<dbReference type="AlphaFoldDB" id="A0A382X9V9"/>
<feature type="non-terminal residue" evidence="3">
    <location>
        <position position="1"/>
    </location>
</feature>
<evidence type="ECO:0000256" key="1">
    <source>
        <dbReference type="ARBA" id="ARBA00022737"/>
    </source>
</evidence>
<dbReference type="Pfam" id="PF02493">
    <property type="entry name" value="MORN"/>
    <property type="match status" value="6"/>
</dbReference>
<reference evidence="3" key="1">
    <citation type="submission" date="2018-05" db="EMBL/GenBank/DDBJ databases">
        <authorList>
            <person name="Lanie J.A."/>
            <person name="Ng W.-L."/>
            <person name="Kazmierczak K.M."/>
            <person name="Andrzejewski T.M."/>
            <person name="Davidsen T.M."/>
            <person name="Wayne K.J."/>
            <person name="Tettelin H."/>
            <person name="Glass J.I."/>
            <person name="Rusch D."/>
            <person name="Podicherti R."/>
            <person name="Tsui H.-C.T."/>
            <person name="Winkler M.E."/>
        </authorList>
    </citation>
    <scope>NUCLEOTIDE SEQUENCE</scope>
</reference>
<organism evidence="3">
    <name type="scientific">marine metagenome</name>
    <dbReference type="NCBI Taxonomy" id="408172"/>
    <lineage>
        <taxon>unclassified sequences</taxon>
        <taxon>metagenomes</taxon>
        <taxon>ecological metagenomes</taxon>
    </lineage>
</organism>
<accession>A0A382X9V9</accession>
<dbReference type="InterPro" id="IPR049249">
    <property type="entry name" value="DUF6882"/>
</dbReference>
<evidence type="ECO:0000256" key="2">
    <source>
        <dbReference type="SAM" id="MobiDB-lite"/>
    </source>
</evidence>
<feature type="compositionally biased region" description="Basic and acidic residues" evidence="2">
    <location>
        <begin position="99"/>
        <end position="108"/>
    </location>
</feature>
<proteinExistence type="predicted"/>
<feature type="region of interest" description="Disordered" evidence="2">
    <location>
        <begin position="99"/>
        <end position="118"/>
    </location>
</feature>
<dbReference type="Pfam" id="PF21813">
    <property type="entry name" value="DUF6882"/>
    <property type="match status" value="1"/>
</dbReference>
<dbReference type="InterPro" id="IPR003409">
    <property type="entry name" value="MORN"/>
</dbReference>
<dbReference type="EMBL" id="UINC01166088">
    <property type="protein sequence ID" value="SVD67852.1"/>
    <property type="molecule type" value="Genomic_DNA"/>
</dbReference>
<gene>
    <name evidence="3" type="ORF">METZ01_LOCUS420706</name>
</gene>
<dbReference type="SUPFAM" id="SSF82185">
    <property type="entry name" value="Histone H3 K4-specific methyltransferase SET7/9 N-terminal domain"/>
    <property type="match status" value="2"/>
</dbReference>
<feature type="non-terminal residue" evidence="3">
    <location>
        <position position="271"/>
    </location>
</feature>
<evidence type="ECO:0008006" key="4">
    <source>
        <dbReference type="Google" id="ProtNLM"/>
    </source>
</evidence>
<name>A0A382X9V9_9ZZZZ</name>
<evidence type="ECO:0000313" key="3">
    <source>
        <dbReference type="EMBL" id="SVD67852.1"/>
    </source>
</evidence>
<dbReference type="Gene3D" id="2.20.110.10">
    <property type="entry name" value="Histone H3 K4-specific methyltransferase SET7/9 N-terminal domain"/>
    <property type="match status" value="3"/>
</dbReference>
<keyword evidence="1" id="KW-0677">Repeat</keyword>